<evidence type="ECO:0000313" key="5">
    <source>
        <dbReference type="Proteomes" id="UP000647235"/>
    </source>
</evidence>
<dbReference type="SUPFAM" id="SSF53850">
    <property type="entry name" value="Periplasmic binding protein-like II"/>
    <property type="match status" value="2"/>
</dbReference>
<dbReference type="RefSeq" id="WP_118660628.1">
    <property type="nucleotide sequence ID" value="NZ_JACOOY010000009.1"/>
</dbReference>
<dbReference type="PROSITE" id="PS51257">
    <property type="entry name" value="PROKAR_LIPOPROTEIN"/>
    <property type="match status" value="1"/>
</dbReference>
<keyword evidence="1 2" id="KW-0732">Signal</keyword>
<feature type="domain" description="Solute-binding protein family 3/N-terminal" evidence="3">
    <location>
        <begin position="2"/>
        <end position="157"/>
    </location>
</feature>
<dbReference type="InterPro" id="IPR001638">
    <property type="entry name" value="Solute-binding_3/MltF_N"/>
</dbReference>
<feature type="signal peptide" evidence="2">
    <location>
        <begin position="1"/>
        <end position="20"/>
    </location>
</feature>
<dbReference type="SMART" id="SM00062">
    <property type="entry name" value="PBPb"/>
    <property type="match status" value="1"/>
</dbReference>
<evidence type="ECO:0000259" key="3">
    <source>
        <dbReference type="SMART" id="SM00062"/>
    </source>
</evidence>
<feature type="chain" id="PRO_5046820941" evidence="2">
    <location>
        <begin position="21"/>
        <end position="267"/>
    </location>
</feature>
<reference evidence="4 5" key="1">
    <citation type="submission" date="2020-08" db="EMBL/GenBank/DDBJ databases">
        <title>Genome public.</title>
        <authorList>
            <person name="Liu C."/>
            <person name="Sun Q."/>
        </authorList>
    </citation>
    <scope>NUCLEOTIDE SEQUENCE [LARGE SCALE GENOMIC DNA]</scope>
    <source>
        <strain evidence="4 5">NSJ-36</strain>
    </source>
</reference>
<dbReference type="Gene3D" id="3.40.190.10">
    <property type="entry name" value="Periplasmic binding protein-like II"/>
    <property type="match status" value="3"/>
</dbReference>
<evidence type="ECO:0000256" key="2">
    <source>
        <dbReference type="SAM" id="SignalP"/>
    </source>
</evidence>
<gene>
    <name evidence="4" type="ORF">H8S07_08665</name>
</gene>
<dbReference type="PANTHER" id="PTHR35936:SF17">
    <property type="entry name" value="ARGININE-BINDING EXTRACELLULAR PROTEIN ARTP"/>
    <property type="match status" value="1"/>
</dbReference>
<evidence type="ECO:0000313" key="4">
    <source>
        <dbReference type="EMBL" id="MBC5665349.1"/>
    </source>
</evidence>
<protein>
    <submittedName>
        <fullName evidence="4">Transporter substrate-binding domain-containing protein</fullName>
    </submittedName>
</protein>
<dbReference type="Pfam" id="PF00497">
    <property type="entry name" value="SBP_bac_3"/>
    <property type="match status" value="2"/>
</dbReference>
<organism evidence="4 5">
    <name type="scientific">Dorea hominis</name>
    <dbReference type="NCBI Taxonomy" id="2763040"/>
    <lineage>
        <taxon>Bacteria</taxon>
        <taxon>Bacillati</taxon>
        <taxon>Bacillota</taxon>
        <taxon>Clostridia</taxon>
        <taxon>Lachnospirales</taxon>
        <taxon>Lachnospiraceae</taxon>
        <taxon>Dorea</taxon>
    </lineage>
</organism>
<sequence length="267" mass="28997">MKFKKLVSVVLVAACVFSLAACGSDKKSEDKKVEVTKAEDLKDLTIGVQQGTTGDLESSKIVKKDTQMKRYPKGAAAVQALESGKLDCVVIDAQPAKKFVEKNDNLKIIDGIFDDEQYAICVKKGNSKLLKEMNTALEELKKDGTVDKIIGNYIGDDAGKYQYKTPEGTDTSKGTLVMATNAEFEPYEYHEGDAIVGIDVDMSQAICDKIGYKLKVEDMEFDSILPAVAAGKADFGAAGMTVTDERKENADFTDTYANASQVVIVKK</sequence>
<name>A0ABR7EVG7_9FIRM</name>
<dbReference type="PANTHER" id="PTHR35936">
    <property type="entry name" value="MEMBRANE-BOUND LYTIC MUREIN TRANSGLYCOSYLASE F"/>
    <property type="match status" value="1"/>
</dbReference>
<dbReference type="Proteomes" id="UP000647235">
    <property type="component" value="Unassembled WGS sequence"/>
</dbReference>
<comment type="caution">
    <text evidence="4">The sequence shown here is derived from an EMBL/GenBank/DDBJ whole genome shotgun (WGS) entry which is preliminary data.</text>
</comment>
<accession>A0ABR7EVG7</accession>
<evidence type="ECO:0000256" key="1">
    <source>
        <dbReference type="ARBA" id="ARBA00022729"/>
    </source>
</evidence>
<dbReference type="EMBL" id="JACOOY010000009">
    <property type="protein sequence ID" value="MBC5665349.1"/>
    <property type="molecule type" value="Genomic_DNA"/>
</dbReference>
<proteinExistence type="predicted"/>
<keyword evidence="5" id="KW-1185">Reference proteome</keyword>